<feature type="transmembrane region" description="Helical" evidence="8">
    <location>
        <begin position="197"/>
        <end position="219"/>
    </location>
</feature>
<protein>
    <recommendedName>
        <fullName evidence="10">MRH domain-containing protein</fullName>
    </recommendedName>
</protein>
<sequence>MLKLIFALSLINIVLCNNPLINLKDGCTIETTEGTIDLSPLGESGVVPRFKDQAGPGMLYTYSFNPCTGFSEGTCNDVTICQTLISTGQNFKLGFPNMVQYQQVPGHSGALVYTAVDQLNQLRTSTITLTCQPNIEGQLIIRGENPQLHYSFELVSKYACPMPVPTTPQPYPTATSVTGRPPHPQPVPGLFSVKTSVILLFSIQFTLVIIIILLLIAVIGQISRRNSADSTSEKSQYSL</sequence>
<gene>
    <name evidence="11" type="ORF">LOTGIDRAFT_169978</name>
</gene>
<evidence type="ECO:0000256" key="8">
    <source>
        <dbReference type="SAM" id="Phobius"/>
    </source>
</evidence>
<keyword evidence="5 8" id="KW-1133">Transmembrane helix</keyword>
<evidence type="ECO:0000256" key="9">
    <source>
        <dbReference type="SAM" id="SignalP"/>
    </source>
</evidence>
<keyword evidence="6 8" id="KW-0472">Membrane</keyword>
<name>V3ZJG2_LOTGI</name>
<feature type="signal peptide" evidence="9">
    <location>
        <begin position="1"/>
        <end position="16"/>
    </location>
</feature>
<evidence type="ECO:0000256" key="5">
    <source>
        <dbReference type="ARBA" id="ARBA00022989"/>
    </source>
</evidence>
<evidence type="ECO:0000256" key="1">
    <source>
        <dbReference type="ARBA" id="ARBA00004308"/>
    </source>
</evidence>
<dbReference type="InterPro" id="IPR044865">
    <property type="entry name" value="MRH_dom"/>
</dbReference>
<dbReference type="PROSITE" id="PS51914">
    <property type="entry name" value="MRH"/>
    <property type="match status" value="1"/>
</dbReference>
<evidence type="ECO:0000313" key="11">
    <source>
        <dbReference type="EMBL" id="ESO82505.1"/>
    </source>
</evidence>
<dbReference type="SUPFAM" id="SSF50911">
    <property type="entry name" value="Mannose 6-phosphate receptor domain"/>
    <property type="match status" value="1"/>
</dbReference>
<evidence type="ECO:0000313" key="12">
    <source>
        <dbReference type="Proteomes" id="UP000030746"/>
    </source>
</evidence>
<dbReference type="GO" id="GO:0005802">
    <property type="term" value="C:trans-Golgi network"/>
    <property type="evidence" value="ECO:0007669"/>
    <property type="project" value="TreeGrafter"/>
</dbReference>
<dbReference type="PANTHER" id="PTHR15071">
    <property type="entry name" value="MANNOSE-6-PHOSPHATE RECEPTOR FAMILY MEMBER"/>
    <property type="match status" value="1"/>
</dbReference>
<dbReference type="HOGENOM" id="CLU_1162308_0_0_1"/>
<dbReference type="OMA" id="PAIWTIE"/>
<evidence type="ECO:0000256" key="6">
    <source>
        <dbReference type="ARBA" id="ARBA00023136"/>
    </source>
</evidence>
<evidence type="ECO:0000256" key="7">
    <source>
        <dbReference type="ARBA" id="ARBA00023157"/>
    </source>
</evidence>
<dbReference type="EMBL" id="KB203888">
    <property type="protein sequence ID" value="ESO82505.1"/>
    <property type="molecule type" value="Genomic_DNA"/>
</dbReference>
<keyword evidence="4 9" id="KW-0732">Signal</keyword>
<reference evidence="11 12" key="1">
    <citation type="journal article" date="2013" name="Nature">
        <title>Insights into bilaterian evolution from three spiralian genomes.</title>
        <authorList>
            <person name="Simakov O."/>
            <person name="Marletaz F."/>
            <person name="Cho S.J."/>
            <person name="Edsinger-Gonzales E."/>
            <person name="Havlak P."/>
            <person name="Hellsten U."/>
            <person name="Kuo D.H."/>
            <person name="Larsson T."/>
            <person name="Lv J."/>
            <person name="Arendt D."/>
            <person name="Savage R."/>
            <person name="Osoegawa K."/>
            <person name="de Jong P."/>
            <person name="Grimwood J."/>
            <person name="Chapman J.A."/>
            <person name="Shapiro H."/>
            <person name="Aerts A."/>
            <person name="Otillar R.P."/>
            <person name="Terry A.Y."/>
            <person name="Boore J.L."/>
            <person name="Grigoriev I.V."/>
            <person name="Lindberg D.R."/>
            <person name="Seaver E.C."/>
            <person name="Weisblat D.A."/>
            <person name="Putnam N.H."/>
            <person name="Rokhsar D.S."/>
        </authorList>
    </citation>
    <scope>NUCLEOTIDE SEQUENCE [LARGE SCALE GENOMIC DNA]</scope>
</reference>
<dbReference type="OrthoDB" id="5954050at2759"/>
<keyword evidence="2" id="KW-0813">Transport</keyword>
<dbReference type="KEGG" id="lgi:LOTGIDRAFT_169978"/>
<feature type="chain" id="PRO_5004717797" description="MRH domain-containing protein" evidence="9">
    <location>
        <begin position="17"/>
        <end position="239"/>
    </location>
</feature>
<evidence type="ECO:0000256" key="2">
    <source>
        <dbReference type="ARBA" id="ARBA00022448"/>
    </source>
</evidence>
<proteinExistence type="predicted"/>
<dbReference type="GO" id="GO:0010008">
    <property type="term" value="C:endosome membrane"/>
    <property type="evidence" value="ECO:0007669"/>
    <property type="project" value="UniProtKB-SubCell"/>
</dbReference>
<evidence type="ECO:0000259" key="10">
    <source>
        <dbReference type="PROSITE" id="PS51914"/>
    </source>
</evidence>
<comment type="subcellular location">
    <subcellularLocation>
        <location evidence="1">Endomembrane system</location>
    </subcellularLocation>
</comment>
<organism evidence="11 12">
    <name type="scientific">Lottia gigantea</name>
    <name type="common">Giant owl limpet</name>
    <dbReference type="NCBI Taxonomy" id="225164"/>
    <lineage>
        <taxon>Eukaryota</taxon>
        <taxon>Metazoa</taxon>
        <taxon>Spiralia</taxon>
        <taxon>Lophotrochozoa</taxon>
        <taxon>Mollusca</taxon>
        <taxon>Gastropoda</taxon>
        <taxon>Patellogastropoda</taxon>
        <taxon>Lottioidea</taxon>
        <taxon>Lottiidae</taxon>
        <taxon>Lottia</taxon>
    </lineage>
</organism>
<dbReference type="Proteomes" id="UP000030746">
    <property type="component" value="Unassembled WGS sequence"/>
</dbReference>
<dbReference type="InterPro" id="IPR009011">
    <property type="entry name" value="Man6P_isomerase_rcpt-bd_dom_sf"/>
</dbReference>
<dbReference type="AlphaFoldDB" id="V3ZJG2"/>
<keyword evidence="12" id="KW-1185">Reference proteome</keyword>
<dbReference type="GO" id="GO:0000139">
    <property type="term" value="C:Golgi membrane"/>
    <property type="evidence" value="ECO:0007669"/>
    <property type="project" value="UniProtKB-SubCell"/>
</dbReference>
<evidence type="ECO:0000256" key="3">
    <source>
        <dbReference type="ARBA" id="ARBA00022692"/>
    </source>
</evidence>
<dbReference type="Gene3D" id="2.70.130.10">
    <property type="entry name" value="Mannose-6-phosphate receptor binding domain"/>
    <property type="match status" value="1"/>
</dbReference>
<keyword evidence="7" id="KW-1015">Disulfide bond</keyword>
<keyword evidence="3 8" id="KW-0812">Transmembrane</keyword>
<accession>V3ZJG2</accession>
<dbReference type="GeneID" id="20241292"/>
<feature type="domain" description="MRH" evidence="10">
    <location>
        <begin position="25"/>
        <end position="162"/>
    </location>
</feature>
<dbReference type="RefSeq" id="XP_009066856.1">
    <property type="nucleotide sequence ID" value="XM_009068608.1"/>
</dbReference>
<dbReference type="CTD" id="20241292"/>
<evidence type="ECO:0000256" key="4">
    <source>
        <dbReference type="ARBA" id="ARBA00022729"/>
    </source>
</evidence>
<dbReference type="PANTHER" id="PTHR15071:SF0">
    <property type="entry name" value="MANNOSE 6-PHOSPHATE RECEPTOR-LIKE PROTEIN 1"/>
    <property type="match status" value="1"/>
</dbReference>